<gene>
    <name evidence="2" type="ORF">DXX94_02350</name>
</gene>
<keyword evidence="1" id="KW-0472">Membrane</keyword>
<feature type="transmembrane region" description="Helical" evidence="1">
    <location>
        <begin position="59"/>
        <end position="79"/>
    </location>
</feature>
<comment type="caution">
    <text evidence="2">The sequence shown here is derived from an EMBL/GenBank/DDBJ whole genome shotgun (WGS) entry which is preliminary data.</text>
</comment>
<keyword evidence="1" id="KW-0812">Transmembrane</keyword>
<dbReference type="EMBL" id="QUOT01000001">
    <property type="protein sequence ID" value="REL29647.1"/>
    <property type="molecule type" value="Genomic_DNA"/>
</dbReference>
<dbReference type="Proteomes" id="UP000256899">
    <property type="component" value="Unassembled WGS sequence"/>
</dbReference>
<accession>A0A3E0TZ20</accession>
<dbReference type="RefSeq" id="WP_116013620.1">
    <property type="nucleotide sequence ID" value="NZ_QUOT01000001.1"/>
</dbReference>
<sequence>MNYRKIYYSIRALSVLSFFAIAYEYWGAGLISLAILLAPYATLFFLANENKYSNLKLTIARAVSAVVTFLLVPFMLFGIEVRCTSRN</sequence>
<reference evidence="3" key="1">
    <citation type="submission" date="2018-08" db="EMBL/GenBank/DDBJ databases">
        <title>Thalassotalea euphylliae genome.</title>
        <authorList>
            <person name="Summers S."/>
            <person name="Rice S.A."/>
            <person name="Freckelton M.L."/>
            <person name="Nedved B.T."/>
            <person name="Hadfield M.G."/>
        </authorList>
    </citation>
    <scope>NUCLEOTIDE SEQUENCE [LARGE SCALE GENOMIC DNA]</scope>
    <source>
        <strain evidence="3">H3</strain>
    </source>
</reference>
<proteinExistence type="predicted"/>
<dbReference type="AlphaFoldDB" id="A0A3E0TZ20"/>
<evidence type="ECO:0000313" key="2">
    <source>
        <dbReference type="EMBL" id="REL29647.1"/>
    </source>
</evidence>
<evidence type="ECO:0000256" key="1">
    <source>
        <dbReference type="SAM" id="Phobius"/>
    </source>
</evidence>
<name>A0A3E0TZ20_9GAMM</name>
<keyword evidence="3" id="KW-1185">Reference proteome</keyword>
<feature type="transmembrane region" description="Helical" evidence="1">
    <location>
        <begin position="30"/>
        <end position="47"/>
    </location>
</feature>
<protein>
    <submittedName>
        <fullName evidence="2">Uncharacterized protein</fullName>
    </submittedName>
</protein>
<organism evidence="2 3">
    <name type="scientific">Thalassotalea euphylliae</name>
    <dbReference type="NCBI Taxonomy" id="1655234"/>
    <lineage>
        <taxon>Bacteria</taxon>
        <taxon>Pseudomonadati</taxon>
        <taxon>Pseudomonadota</taxon>
        <taxon>Gammaproteobacteria</taxon>
        <taxon>Alteromonadales</taxon>
        <taxon>Colwelliaceae</taxon>
        <taxon>Thalassotalea</taxon>
    </lineage>
</organism>
<evidence type="ECO:0000313" key="3">
    <source>
        <dbReference type="Proteomes" id="UP000256899"/>
    </source>
</evidence>
<keyword evidence="1" id="KW-1133">Transmembrane helix</keyword>